<gene>
    <name evidence="18" type="ORF">H8702_04750</name>
</gene>
<dbReference type="RefSeq" id="WP_158662669.1">
    <property type="nucleotide sequence ID" value="NZ_FYDD01000004.1"/>
</dbReference>
<keyword evidence="8" id="KW-0378">Hydrolase</keyword>
<dbReference type="InterPro" id="IPR012907">
    <property type="entry name" value="Peptidase_S11_C"/>
</dbReference>
<evidence type="ECO:0000313" key="18">
    <source>
        <dbReference type="EMBL" id="MBC8610430.1"/>
    </source>
</evidence>
<evidence type="ECO:0000256" key="16">
    <source>
        <dbReference type="SAM" id="SignalP"/>
    </source>
</evidence>
<evidence type="ECO:0000256" key="13">
    <source>
        <dbReference type="PIRSR" id="PIRSR618044-1"/>
    </source>
</evidence>
<dbReference type="SUPFAM" id="SSF56601">
    <property type="entry name" value="beta-lactamase/transpeptidase-like"/>
    <property type="match status" value="1"/>
</dbReference>
<evidence type="ECO:0000256" key="6">
    <source>
        <dbReference type="ARBA" id="ARBA00022670"/>
    </source>
</evidence>
<dbReference type="SMART" id="SM00936">
    <property type="entry name" value="PBP5_C"/>
    <property type="match status" value="1"/>
</dbReference>
<dbReference type="GO" id="GO:0008360">
    <property type="term" value="P:regulation of cell shape"/>
    <property type="evidence" value="ECO:0007669"/>
    <property type="project" value="UniProtKB-KW"/>
</dbReference>
<evidence type="ECO:0000259" key="17">
    <source>
        <dbReference type="SMART" id="SM00936"/>
    </source>
</evidence>
<evidence type="ECO:0000256" key="4">
    <source>
        <dbReference type="ARBA" id="ARBA00012448"/>
    </source>
</evidence>
<name>A0A8J6PI12_9FIRM</name>
<dbReference type="Gene3D" id="3.40.710.10">
    <property type="entry name" value="DD-peptidase/beta-lactamase superfamily"/>
    <property type="match status" value="1"/>
</dbReference>
<evidence type="ECO:0000256" key="14">
    <source>
        <dbReference type="PIRSR" id="PIRSR618044-2"/>
    </source>
</evidence>
<evidence type="ECO:0000256" key="11">
    <source>
        <dbReference type="ARBA" id="ARBA00023316"/>
    </source>
</evidence>
<dbReference type="SUPFAM" id="SSF69189">
    <property type="entry name" value="Penicillin-binding protein associated domain"/>
    <property type="match status" value="1"/>
</dbReference>
<proteinExistence type="inferred from homology"/>
<dbReference type="UniPathway" id="UPA00219"/>
<evidence type="ECO:0000313" key="19">
    <source>
        <dbReference type="Proteomes" id="UP000632659"/>
    </source>
</evidence>
<feature type="active site" description="Acyl-ester intermediate" evidence="13">
    <location>
        <position position="65"/>
    </location>
</feature>
<dbReference type="GO" id="GO:0009002">
    <property type="term" value="F:serine-type D-Ala-D-Ala carboxypeptidase activity"/>
    <property type="evidence" value="ECO:0007669"/>
    <property type="project" value="UniProtKB-EC"/>
</dbReference>
<dbReference type="GO" id="GO:0071555">
    <property type="term" value="P:cell wall organization"/>
    <property type="evidence" value="ECO:0007669"/>
    <property type="project" value="UniProtKB-KW"/>
</dbReference>
<evidence type="ECO:0000256" key="9">
    <source>
        <dbReference type="ARBA" id="ARBA00022960"/>
    </source>
</evidence>
<dbReference type="EC" id="3.4.16.4" evidence="4"/>
<feature type="active site" evidence="13">
    <location>
        <position position="125"/>
    </location>
</feature>
<keyword evidence="10" id="KW-0573">Peptidoglycan synthesis</keyword>
<dbReference type="PANTHER" id="PTHR21581:SF6">
    <property type="entry name" value="TRAFFICKING PROTEIN PARTICLE COMPLEX SUBUNIT 12"/>
    <property type="match status" value="1"/>
</dbReference>
<organism evidence="18 19">
    <name type="scientific">Massiliimalia timonensis</name>
    <dbReference type="NCBI Taxonomy" id="1987501"/>
    <lineage>
        <taxon>Bacteria</taxon>
        <taxon>Bacillati</taxon>
        <taxon>Bacillota</taxon>
        <taxon>Clostridia</taxon>
        <taxon>Eubacteriales</taxon>
        <taxon>Oscillospiraceae</taxon>
        <taxon>Massiliimalia</taxon>
    </lineage>
</organism>
<protein>
    <recommendedName>
        <fullName evidence="4">serine-type D-Ala-D-Ala carboxypeptidase</fullName>
        <ecNumber evidence="4">3.4.16.4</ecNumber>
    </recommendedName>
</protein>
<dbReference type="InterPro" id="IPR015956">
    <property type="entry name" value="Peniciliin-bd_prot_C_sf"/>
</dbReference>
<feature type="binding site" evidence="14">
    <location>
        <position position="231"/>
    </location>
    <ligand>
        <name>substrate</name>
    </ligand>
</feature>
<comment type="pathway">
    <text evidence="2">Cell wall biogenesis; peptidoglycan biosynthesis.</text>
</comment>
<evidence type="ECO:0000256" key="7">
    <source>
        <dbReference type="ARBA" id="ARBA00022729"/>
    </source>
</evidence>
<keyword evidence="7 16" id="KW-0732">Signal</keyword>
<evidence type="ECO:0000256" key="1">
    <source>
        <dbReference type="ARBA" id="ARBA00003217"/>
    </source>
</evidence>
<keyword evidence="6" id="KW-0645">Protease</keyword>
<evidence type="ECO:0000256" key="15">
    <source>
        <dbReference type="RuleBase" id="RU004016"/>
    </source>
</evidence>
<dbReference type="GO" id="GO:0009252">
    <property type="term" value="P:peptidoglycan biosynthetic process"/>
    <property type="evidence" value="ECO:0007669"/>
    <property type="project" value="UniProtKB-UniPathway"/>
</dbReference>
<comment type="function">
    <text evidence="1">Removes C-terminal D-alanyl residues from sugar-peptide cell wall precursors.</text>
</comment>
<comment type="catalytic activity">
    <reaction evidence="12">
        <text>Preferential cleavage: (Ac)2-L-Lys-D-Ala-|-D-Ala. Also transpeptidation of peptidyl-alanyl moieties that are N-acyl substituents of D-alanine.</text>
        <dbReference type="EC" id="3.4.16.4"/>
    </reaction>
</comment>
<evidence type="ECO:0000256" key="2">
    <source>
        <dbReference type="ARBA" id="ARBA00004752"/>
    </source>
</evidence>
<evidence type="ECO:0000256" key="5">
    <source>
        <dbReference type="ARBA" id="ARBA00022645"/>
    </source>
</evidence>
<dbReference type="Gene3D" id="2.60.410.10">
    <property type="entry name" value="D-Ala-D-Ala carboxypeptidase, C-terminal domain"/>
    <property type="match status" value="1"/>
</dbReference>
<dbReference type="InterPro" id="IPR012338">
    <property type="entry name" value="Beta-lactam/transpept-like"/>
</dbReference>
<keyword evidence="11" id="KW-0961">Cell wall biogenesis/degradation</keyword>
<dbReference type="Pfam" id="PF07943">
    <property type="entry name" value="PBP5_C"/>
    <property type="match status" value="1"/>
</dbReference>
<dbReference type="Proteomes" id="UP000632659">
    <property type="component" value="Unassembled WGS sequence"/>
</dbReference>
<keyword evidence="19" id="KW-1185">Reference proteome</keyword>
<dbReference type="PRINTS" id="PR00725">
    <property type="entry name" value="DADACBPTASE1"/>
</dbReference>
<dbReference type="EMBL" id="JACRTL010000002">
    <property type="protein sequence ID" value="MBC8610430.1"/>
    <property type="molecule type" value="Genomic_DNA"/>
</dbReference>
<dbReference type="InterPro" id="IPR037167">
    <property type="entry name" value="Peptidase_S11_C_sf"/>
</dbReference>
<evidence type="ECO:0000256" key="10">
    <source>
        <dbReference type="ARBA" id="ARBA00022984"/>
    </source>
</evidence>
<sequence length="390" mass="42282">MKKRLFAAVASLAVLIGSALPVSAEGADDKNSDLASGAKSAILMELETGTVLFEKNADEKLEPASVTKIMTMGLVLEQVAAGKLSMDDMVTASENARSMGGTEINLDKGEQMSVYDLMMSVAVASANDAAVALGEHITGGSEDAFVDMMNRKAEELGMNNTHFENTNGLPADGHLTTARDVALMTRFLLSFEQATEFTATNRYPIRSDTNEYMMRNSNALVREYEGCIGVKTGYTKTAGHCLSSAATKNGMTLIAVVLGESDSKTRFQESKDLLDYGFAKYELYRPEVTFEQTESIPVKKGVVSRVEVVSPSTEIAPVLIAKGTQPEVEVHTQLEQSVTAPVEQGSVVGTTTLILDGKEVDRYEYTAKTAVEQRTFIESMKIVFYKMMTM</sequence>
<evidence type="ECO:0000256" key="12">
    <source>
        <dbReference type="ARBA" id="ARBA00034000"/>
    </source>
</evidence>
<feature type="chain" id="PRO_5039093501" description="serine-type D-Ala-D-Ala carboxypeptidase" evidence="16">
    <location>
        <begin position="25"/>
        <end position="390"/>
    </location>
</feature>
<dbReference type="GO" id="GO:0006508">
    <property type="term" value="P:proteolysis"/>
    <property type="evidence" value="ECO:0007669"/>
    <property type="project" value="UniProtKB-KW"/>
</dbReference>
<dbReference type="InterPro" id="IPR018044">
    <property type="entry name" value="Peptidase_S11"/>
</dbReference>
<reference evidence="18" key="1">
    <citation type="submission" date="2020-08" db="EMBL/GenBank/DDBJ databases">
        <title>Genome public.</title>
        <authorList>
            <person name="Liu C."/>
            <person name="Sun Q."/>
        </authorList>
    </citation>
    <scope>NUCLEOTIDE SEQUENCE</scope>
    <source>
        <strain evidence="18">NSJ-15</strain>
    </source>
</reference>
<keyword evidence="9" id="KW-0133">Cell shape</keyword>
<dbReference type="PANTHER" id="PTHR21581">
    <property type="entry name" value="D-ALANYL-D-ALANINE CARBOXYPEPTIDASE"/>
    <property type="match status" value="1"/>
</dbReference>
<keyword evidence="5 18" id="KW-0121">Carboxypeptidase</keyword>
<dbReference type="AlphaFoldDB" id="A0A8J6PI12"/>
<dbReference type="Pfam" id="PF00768">
    <property type="entry name" value="Peptidase_S11"/>
    <property type="match status" value="1"/>
</dbReference>
<dbReference type="InterPro" id="IPR001967">
    <property type="entry name" value="Peptidase_S11_N"/>
</dbReference>
<comment type="similarity">
    <text evidence="3 15">Belongs to the peptidase S11 family.</text>
</comment>
<evidence type="ECO:0000256" key="8">
    <source>
        <dbReference type="ARBA" id="ARBA00022801"/>
    </source>
</evidence>
<feature type="domain" description="Peptidase S11 D-Ala-D-Ala carboxypeptidase A C-terminal" evidence="17">
    <location>
        <begin position="278"/>
        <end position="373"/>
    </location>
</feature>
<comment type="caution">
    <text evidence="18">The sequence shown here is derived from an EMBL/GenBank/DDBJ whole genome shotgun (WGS) entry which is preliminary data.</text>
</comment>
<dbReference type="OrthoDB" id="9791132at2"/>
<evidence type="ECO:0000256" key="3">
    <source>
        <dbReference type="ARBA" id="ARBA00007164"/>
    </source>
</evidence>
<accession>A0A8J6PI12</accession>
<feature type="active site" description="Proton acceptor" evidence="13">
    <location>
        <position position="68"/>
    </location>
</feature>
<feature type="signal peptide" evidence="16">
    <location>
        <begin position="1"/>
        <end position="24"/>
    </location>
</feature>